<gene>
    <name evidence="2" type="ORF">LCGC14_3038270</name>
</gene>
<accession>A0A0F8YYC1</accession>
<proteinExistence type="predicted"/>
<evidence type="ECO:0000313" key="2">
    <source>
        <dbReference type="EMBL" id="KKK59049.1"/>
    </source>
</evidence>
<name>A0A0F8YYC1_9ZZZZ</name>
<reference evidence="2" key="1">
    <citation type="journal article" date="2015" name="Nature">
        <title>Complex archaea that bridge the gap between prokaryotes and eukaryotes.</title>
        <authorList>
            <person name="Spang A."/>
            <person name="Saw J.H."/>
            <person name="Jorgensen S.L."/>
            <person name="Zaremba-Niedzwiedzka K."/>
            <person name="Martijn J."/>
            <person name="Lind A.E."/>
            <person name="van Eijk R."/>
            <person name="Schleper C."/>
            <person name="Guy L."/>
            <person name="Ettema T.J."/>
        </authorList>
    </citation>
    <scope>NUCLEOTIDE SEQUENCE</scope>
</reference>
<evidence type="ECO:0000256" key="1">
    <source>
        <dbReference type="SAM" id="MobiDB-lite"/>
    </source>
</evidence>
<feature type="non-terminal residue" evidence="2">
    <location>
        <position position="1"/>
    </location>
</feature>
<feature type="compositionally biased region" description="Acidic residues" evidence="1">
    <location>
        <begin position="65"/>
        <end position="76"/>
    </location>
</feature>
<dbReference type="AlphaFoldDB" id="A0A0F8YYC1"/>
<sequence>FDERRIRVFNGRSSEFQISRRPVVALVDGSSEGTRRPAAQAERRDDKVEELAAEVAVAQSRIQEPPEDEITEEEEAPATAEIAAPVRFSSLFRSA</sequence>
<dbReference type="EMBL" id="LAZR01063668">
    <property type="protein sequence ID" value="KKK59049.1"/>
    <property type="molecule type" value="Genomic_DNA"/>
</dbReference>
<organism evidence="2">
    <name type="scientific">marine sediment metagenome</name>
    <dbReference type="NCBI Taxonomy" id="412755"/>
    <lineage>
        <taxon>unclassified sequences</taxon>
        <taxon>metagenomes</taxon>
        <taxon>ecological metagenomes</taxon>
    </lineage>
</organism>
<protein>
    <submittedName>
        <fullName evidence="2">Uncharacterized protein</fullName>
    </submittedName>
</protein>
<comment type="caution">
    <text evidence="2">The sequence shown here is derived from an EMBL/GenBank/DDBJ whole genome shotgun (WGS) entry which is preliminary data.</text>
</comment>
<feature type="region of interest" description="Disordered" evidence="1">
    <location>
        <begin position="62"/>
        <end position="81"/>
    </location>
</feature>